<dbReference type="STRING" id="1088869.GMO_19090"/>
<dbReference type="InterPro" id="IPR023198">
    <property type="entry name" value="PGP-like_dom2"/>
</dbReference>
<evidence type="ECO:0000313" key="2">
    <source>
        <dbReference type="Proteomes" id="UP000004949"/>
    </source>
</evidence>
<dbReference type="InterPro" id="IPR036412">
    <property type="entry name" value="HAD-like_sf"/>
</dbReference>
<keyword evidence="2" id="KW-1185">Reference proteome</keyword>
<dbReference type="eggNOG" id="COG0637">
    <property type="taxonomic scope" value="Bacteria"/>
</dbReference>
<reference evidence="1 2" key="1">
    <citation type="submission" date="2011-10" db="EMBL/GenBank/DDBJ databases">
        <title>Genome sequence of Gluconobacter morbifer G707, isolated from Drosophila gut.</title>
        <authorList>
            <person name="Lee W.-J."/>
            <person name="Kim E.-K."/>
        </authorList>
    </citation>
    <scope>NUCLEOTIDE SEQUENCE [LARGE SCALE GENOMIC DNA]</scope>
    <source>
        <strain evidence="1 2">G707</strain>
    </source>
</reference>
<dbReference type="AlphaFoldDB" id="G6XK93"/>
<dbReference type="PRINTS" id="PR00413">
    <property type="entry name" value="HADHALOGNASE"/>
</dbReference>
<dbReference type="Gene3D" id="3.40.50.1000">
    <property type="entry name" value="HAD superfamily/HAD-like"/>
    <property type="match status" value="1"/>
</dbReference>
<dbReference type="RefSeq" id="WP_008852056.1">
    <property type="nucleotide sequence ID" value="NZ_AGQV01000006.1"/>
</dbReference>
<accession>G6XK93</accession>
<dbReference type="Pfam" id="PF13419">
    <property type="entry name" value="HAD_2"/>
    <property type="match status" value="1"/>
</dbReference>
<dbReference type="InterPro" id="IPR006439">
    <property type="entry name" value="HAD-SF_hydro_IA"/>
</dbReference>
<dbReference type="Gene3D" id="1.10.150.240">
    <property type="entry name" value="Putative phosphatase, domain 2"/>
    <property type="match status" value="1"/>
</dbReference>
<dbReference type="InterPro" id="IPR041492">
    <property type="entry name" value="HAD_2"/>
</dbReference>
<organism evidence="1 2">
    <name type="scientific">Gluconobacter morbifer G707</name>
    <dbReference type="NCBI Taxonomy" id="1088869"/>
    <lineage>
        <taxon>Bacteria</taxon>
        <taxon>Pseudomonadati</taxon>
        <taxon>Pseudomonadota</taxon>
        <taxon>Alphaproteobacteria</taxon>
        <taxon>Acetobacterales</taxon>
        <taxon>Acetobacteraceae</taxon>
        <taxon>Gluconobacter</taxon>
    </lineage>
</organism>
<dbReference type="OrthoDB" id="9797743at2"/>
<dbReference type="NCBIfam" id="TIGR01509">
    <property type="entry name" value="HAD-SF-IA-v3"/>
    <property type="match status" value="1"/>
</dbReference>
<protein>
    <submittedName>
        <fullName evidence="1">Putative phosphatase</fullName>
    </submittedName>
</protein>
<dbReference type="SFLD" id="SFLDG01135">
    <property type="entry name" value="C1.5.6:_HAD__Beta-PGM__Phospha"/>
    <property type="match status" value="1"/>
</dbReference>
<dbReference type="SFLD" id="SFLDS00003">
    <property type="entry name" value="Haloacid_Dehalogenase"/>
    <property type="match status" value="1"/>
</dbReference>
<dbReference type="PANTHER" id="PTHR18901">
    <property type="entry name" value="2-DEOXYGLUCOSE-6-PHOSPHATE PHOSPHATASE 2"/>
    <property type="match status" value="1"/>
</dbReference>
<dbReference type="SUPFAM" id="SSF56784">
    <property type="entry name" value="HAD-like"/>
    <property type="match status" value="1"/>
</dbReference>
<dbReference type="InterPro" id="IPR023214">
    <property type="entry name" value="HAD_sf"/>
</dbReference>
<dbReference type="SFLD" id="SFLDG01129">
    <property type="entry name" value="C1.5:_HAD__Beta-PGM__Phosphata"/>
    <property type="match status" value="1"/>
</dbReference>
<sequence>MTNALDPNGYLRLIIFDCDGVLVDSEKPSCRATAEFARSQGLKISDQEAYDRFMGKALPQIVKEMEHDLGHSLPDDTALRMRENLVQLMKKMAVPVEGAPEMIEGVRHLGVPFRVGSNSSVREMEAKFQACHMMQFFPENRVHSANDMNHPKPSPEVYLYAAKAEGVTPDSCLVIEDSDTGAEAARRAGMACVLLRAEGLPLPAFWPAPGFVRITDISQLVPLLRKTLESQKAQA</sequence>
<dbReference type="PATRIC" id="fig|1088869.3.peg.1904"/>
<comment type="caution">
    <text evidence="1">The sequence shown here is derived from an EMBL/GenBank/DDBJ whole genome shotgun (WGS) entry which is preliminary data.</text>
</comment>
<gene>
    <name evidence="1" type="ORF">GMO_19090</name>
</gene>
<evidence type="ECO:0000313" key="1">
    <source>
        <dbReference type="EMBL" id="EHH67689.1"/>
    </source>
</evidence>
<dbReference type="EMBL" id="AGQV01000006">
    <property type="protein sequence ID" value="EHH67689.1"/>
    <property type="molecule type" value="Genomic_DNA"/>
</dbReference>
<proteinExistence type="predicted"/>
<dbReference type="Proteomes" id="UP000004949">
    <property type="component" value="Unassembled WGS sequence"/>
</dbReference>
<dbReference type="PANTHER" id="PTHR18901:SF38">
    <property type="entry name" value="PSEUDOURIDINE-5'-PHOSPHATASE"/>
    <property type="match status" value="1"/>
</dbReference>
<name>G6XK93_9PROT</name>